<evidence type="ECO:0000313" key="1">
    <source>
        <dbReference type="EMBL" id="KRX95995.1"/>
    </source>
</evidence>
<gene>
    <name evidence="1" type="ORF">T12_350</name>
</gene>
<name>A0A0V0Y7E5_9BILA</name>
<dbReference type="Proteomes" id="UP000054783">
    <property type="component" value="Unassembled WGS sequence"/>
</dbReference>
<reference evidence="1 2" key="1">
    <citation type="submission" date="2015-01" db="EMBL/GenBank/DDBJ databases">
        <title>Evolution of Trichinella species and genotypes.</title>
        <authorList>
            <person name="Korhonen P.K."/>
            <person name="Edoardo P."/>
            <person name="Giuseppe L.R."/>
            <person name="Gasser R.B."/>
        </authorList>
    </citation>
    <scope>NUCLEOTIDE SEQUENCE [LARGE SCALE GENOMIC DNA]</scope>
    <source>
        <strain evidence="1">ISS2496</strain>
    </source>
</reference>
<protein>
    <submittedName>
        <fullName evidence="1">Uncharacterized protein</fullName>
    </submittedName>
</protein>
<dbReference type="AlphaFoldDB" id="A0A0V0Y7E5"/>
<sequence>MQPQIQQRKTLKRLCKGSDWYEEQTRSKLRKTVKSH</sequence>
<proteinExistence type="predicted"/>
<accession>A0A0V0Y7E5</accession>
<evidence type="ECO:0000313" key="2">
    <source>
        <dbReference type="Proteomes" id="UP000054783"/>
    </source>
</evidence>
<keyword evidence="2" id="KW-1185">Reference proteome</keyword>
<comment type="caution">
    <text evidence="1">The sequence shown here is derived from an EMBL/GenBank/DDBJ whole genome shotgun (WGS) entry which is preliminary data.</text>
</comment>
<organism evidence="1 2">
    <name type="scientific">Trichinella patagoniensis</name>
    <dbReference type="NCBI Taxonomy" id="990121"/>
    <lineage>
        <taxon>Eukaryota</taxon>
        <taxon>Metazoa</taxon>
        <taxon>Ecdysozoa</taxon>
        <taxon>Nematoda</taxon>
        <taxon>Enoplea</taxon>
        <taxon>Dorylaimia</taxon>
        <taxon>Trichinellida</taxon>
        <taxon>Trichinellidae</taxon>
        <taxon>Trichinella</taxon>
    </lineage>
</organism>
<dbReference type="EMBL" id="JYDQ01004439">
    <property type="protein sequence ID" value="KRX95995.1"/>
    <property type="molecule type" value="Genomic_DNA"/>
</dbReference>